<dbReference type="Proteomes" id="UP000664277">
    <property type="component" value="Unassembled WGS sequence"/>
</dbReference>
<comment type="caution">
    <text evidence="1">The sequence shown here is derived from an EMBL/GenBank/DDBJ whole genome shotgun (WGS) entry which is preliminary data.</text>
</comment>
<proteinExistence type="predicted"/>
<reference evidence="1" key="1">
    <citation type="submission" date="2021-02" db="EMBL/GenBank/DDBJ databases">
        <title>Genome-Resolved Metagenomics of a Microbial Community Performing Photosynthetic Biological Nutrient Removal.</title>
        <authorList>
            <person name="Mcdaniel E.A."/>
        </authorList>
    </citation>
    <scope>NUCLEOTIDE SEQUENCE</scope>
    <source>
        <strain evidence="1">UWPOB_OBS1</strain>
    </source>
</reference>
<dbReference type="AlphaFoldDB" id="A0A8J7PD35"/>
<protein>
    <submittedName>
        <fullName evidence="1">DUF393 domain-containing protein</fullName>
    </submittedName>
</protein>
<sequence length="129" mass="14921">MTVTQCTQEALSFTIVCDERCSVVRSLAAVLRVWDYRRHFTFIDRKSQDRLDEKLISDLDESRWSLFLIDEQNDRWYGPDAIPIILKNLPFGKCACVFYILPGTMALTRAAYAIISQSRQLLKKKLEAA</sequence>
<dbReference type="Pfam" id="PF04134">
    <property type="entry name" value="DCC1-like"/>
    <property type="match status" value="1"/>
</dbReference>
<evidence type="ECO:0000313" key="1">
    <source>
        <dbReference type="EMBL" id="MBN8662632.1"/>
    </source>
</evidence>
<evidence type="ECO:0000313" key="2">
    <source>
        <dbReference type="Proteomes" id="UP000664277"/>
    </source>
</evidence>
<name>A0A8J7PD35_9BACT</name>
<dbReference type="InterPro" id="IPR007263">
    <property type="entry name" value="DCC1-like"/>
</dbReference>
<accession>A0A8J7PD35</accession>
<gene>
    <name evidence="1" type="ORF">J0M35_19850</name>
</gene>
<dbReference type="GO" id="GO:0015035">
    <property type="term" value="F:protein-disulfide reductase activity"/>
    <property type="evidence" value="ECO:0007669"/>
    <property type="project" value="InterPro"/>
</dbReference>
<dbReference type="EMBL" id="JAFLCK010000046">
    <property type="protein sequence ID" value="MBN8662632.1"/>
    <property type="molecule type" value="Genomic_DNA"/>
</dbReference>
<organism evidence="1 2">
    <name type="scientific">Candidatus Obscuribacter phosphatis</name>
    <dbReference type="NCBI Taxonomy" id="1906157"/>
    <lineage>
        <taxon>Bacteria</taxon>
        <taxon>Bacillati</taxon>
        <taxon>Candidatus Melainabacteria</taxon>
        <taxon>Candidatus Obscuribacterales</taxon>
        <taxon>Candidatus Obscuribacteraceae</taxon>
        <taxon>Candidatus Obscuribacter</taxon>
    </lineage>
</organism>